<name>A0ABU6W6D6_9FABA</name>
<dbReference type="Proteomes" id="UP001341840">
    <property type="component" value="Unassembled WGS sequence"/>
</dbReference>
<protein>
    <submittedName>
        <fullName evidence="1">Uncharacterized protein</fullName>
    </submittedName>
</protein>
<gene>
    <name evidence="1" type="ORF">PIB30_019118</name>
</gene>
<evidence type="ECO:0000313" key="1">
    <source>
        <dbReference type="EMBL" id="MED6181402.1"/>
    </source>
</evidence>
<comment type="caution">
    <text evidence="1">The sequence shown here is derived from an EMBL/GenBank/DDBJ whole genome shotgun (WGS) entry which is preliminary data.</text>
</comment>
<accession>A0ABU6W6D6</accession>
<organism evidence="1 2">
    <name type="scientific">Stylosanthes scabra</name>
    <dbReference type="NCBI Taxonomy" id="79078"/>
    <lineage>
        <taxon>Eukaryota</taxon>
        <taxon>Viridiplantae</taxon>
        <taxon>Streptophyta</taxon>
        <taxon>Embryophyta</taxon>
        <taxon>Tracheophyta</taxon>
        <taxon>Spermatophyta</taxon>
        <taxon>Magnoliopsida</taxon>
        <taxon>eudicotyledons</taxon>
        <taxon>Gunneridae</taxon>
        <taxon>Pentapetalae</taxon>
        <taxon>rosids</taxon>
        <taxon>fabids</taxon>
        <taxon>Fabales</taxon>
        <taxon>Fabaceae</taxon>
        <taxon>Papilionoideae</taxon>
        <taxon>50 kb inversion clade</taxon>
        <taxon>dalbergioids sensu lato</taxon>
        <taxon>Dalbergieae</taxon>
        <taxon>Pterocarpus clade</taxon>
        <taxon>Stylosanthes</taxon>
    </lineage>
</organism>
<sequence length="90" mass="10827">MDGAVQTVYPRKNWSLMWLEDDEIDLVPLVWNFLEGHNKVIENDATTKPKAIHYTPGEPWFKAWKHCKFAYLWLNEMEEYLRKSKKEITN</sequence>
<keyword evidence="2" id="KW-1185">Reference proteome</keyword>
<dbReference type="EMBL" id="JASCZI010181301">
    <property type="protein sequence ID" value="MED6181402.1"/>
    <property type="molecule type" value="Genomic_DNA"/>
</dbReference>
<dbReference type="PANTHER" id="PTHR35105">
    <property type="entry name" value="EXPRESSED PROTEIN"/>
    <property type="match status" value="1"/>
</dbReference>
<reference evidence="1 2" key="1">
    <citation type="journal article" date="2023" name="Plants (Basel)">
        <title>Bridging the Gap: Combining Genomics and Transcriptomics Approaches to Understand Stylosanthes scabra, an Orphan Legume from the Brazilian Caatinga.</title>
        <authorList>
            <person name="Ferreira-Neto J.R.C."/>
            <person name="da Silva M.D."/>
            <person name="Binneck E."/>
            <person name="de Melo N.F."/>
            <person name="da Silva R.H."/>
            <person name="de Melo A.L.T.M."/>
            <person name="Pandolfi V."/>
            <person name="Bustamante F.O."/>
            <person name="Brasileiro-Vidal A.C."/>
            <person name="Benko-Iseppon A.M."/>
        </authorList>
    </citation>
    <scope>NUCLEOTIDE SEQUENCE [LARGE SCALE GENOMIC DNA]</scope>
    <source>
        <tissue evidence="1">Leaves</tissue>
    </source>
</reference>
<evidence type="ECO:0000313" key="2">
    <source>
        <dbReference type="Proteomes" id="UP001341840"/>
    </source>
</evidence>
<proteinExistence type="predicted"/>
<dbReference type="PANTHER" id="PTHR35105:SF2">
    <property type="entry name" value="PROTEIN CDI"/>
    <property type="match status" value="1"/>
</dbReference>